<sequence>MRLQGKRALVTAAGQGIGRATALRFASEGADVLATDINEAALVRLEADAERAGSRLATRRLDVTDAQDVAALAANGRAFDVLFNCAGYVHHGSILDCDDDAWAFSLNLNVTSMYRLIRALLPAMLEAGGASIINMASAASSVKGVPNRFVYGTTKAAVIGLTKAVAADFVERGIRCNAICPGTIESPSLEQRIAAQARMRDVSADEVRQAFVARQPIGRIGTADEVAALALYLASDEASFTTGAIHLIDGGWSN</sequence>
<keyword evidence="2" id="KW-0560">Oxidoreductase</keyword>
<protein>
    <submittedName>
        <fullName evidence="4">SDR family oxidoreductase</fullName>
    </submittedName>
</protein>
<dbReference type="PROSITE" id="PS00061">
    <property type="entry name" value="ADH_SHORT"/>
    <property type="match status" value="1"/>
</dbReference>
<evidence type="ECO:0000313" key="5">
    <source>
        <dbReference type="Proteomes" id="UP000645612"/>
    </source>
</evidence>
<name>A0A8I1B185_BURCE</name>
<gene>
    <name evidence="4" type="ORF">JAO13_33465</name>
</gene>
<dbReference type="AlphaFoldDB" id="A0A8I1B185"/>
<keyword evidence="3" id="KW-0520">NAD</keyword>
<comment type="caution">
    <text evidence="4">The sequence shown here is derived from an EMBL/GenBank/DDBJ whole genome shotgun (WGS) entry which is preliminary data.</text>
</comment>
<dbReference type="PANTHER" id="PTHR43477:SF4">
    <property type="entry name" value="DEHYDROGENASE_REDUCTASE SDR FAMILY MEMBER 6"/>
    <property type="match status" value="1"/>
</dbReference>
<dbReference type="EMBL" id="JAEDXG010000045">
    <property type="protein sequence ID" value="MBH9701358.1"/>
    <property type="molecule type" value="Genomic_DNA"/>
</dbReference>
<reference evidence="4" key="1">
    <citation type="submission" date="2020-12" db="EMBL/GenBank/DDBJ databases">
        <title>Burkholderia cepacia complex in Mexico.</title>
        <authorList>
            <person name="Estrada P."/>
        </authorList>
    </citation>
    <scope>NUCLEOTIDE SEQUENCE</scope>
    <source>
        <strain evidence="4">871</strain>
    </source>
</reference>
<dbReference type="PRINTS" id="PR00081">
    <property type="entry name" value="GDHRDH"/>
</dbReference>
<dbReference type="Gene3D" id="3.40.50.720">
    <property type="entry name" value="NAD(P)-binding Rossmann-like Domain"/>
    <property type="match status" value="1"/>
</dbReference>
<accession>A0A8I1B185</accession>
<dbReference type="InterPro" id="IPR020904">
    <property type="entry name" value="Sc_DH/Rdtase_CS"/>
</dbReference>
<dbReference type="Proteomes" id="UP000645612">
    <property type="component" value="Unassembled WGS sequence"/>
</dbReference>
<dbReference type="InterPro" id="IPR051122">
    <property type="entry name" value="SDR_DHRS6-like"/>
</dbReference>
<dbReference type="FunFam" id="3.40.50.720:FF:000084">
    <property type="entry name" value="Short-chain dehydrogenase reductase"/>
    <property type="match status" value="1"/>
</dbReference>
<organism evidence="4 5">
    <name type="scientific">Burkholderia cepacia</name>
    <name type="common">Pseudomonas cepacia</name>
    <dbReference type="NCBI Taxonomy" id="292"/>
    <lineage>
        <taxon>Bacteria</taxon>
        <taxon>Pseudomonadati</taxon>
        <taxon>Pseudomonadota</taxon>
        <taxon>Betaproteobacteria</taxon>
        <taxon>Burkholderiales</taxon>
        <taxon>Burkholderiaceae</taxon>
        <taxon>Burkholderia</taxon>
        <taxon>Burkholderia cepacia complex</taxon>
    </lineage>
</organism>
<evidence type="ECO:0000313" key="4">
    <source>
        <dbReference type="EMBL" id="MBH9701358.1"/>
    </source>
</evidence>
<dbReference type="GO" id="GO:0016491">
    <property type="term" value="F:oxidoreductase activity"/>
    <property type="evidence" value="ECO:0007669"/>
    <property type="project" value="UniProtKB-KW"/>
</dbReference>
<dbReference type="RefSeq" id="WP_176130190.1">
    <property type="nucleotide sequence ID" value="NZ_CADDZZ010000005.1"/>
</dbReference>
<dbReference type="InterPro" id="IPR002347">
    <property type="entry name" value="SDR_fam"/>
</dbReference>
<dbReference type="Pfam" id="PF13561">
    <property type="entry name" value="adh_short_C2"/>
    <property type="match status" value="1"/>
</dbReference>
<dbReference type="PANTHER" id="PTHR43477">
    <property type="entry name" value="DIHYDROANTICAPSIN 7-DEHYDROGENASE"/>
    <property type="match status" value="1"/>
</dbReference>
<evidence type="ECO:0000256" key="1">
    <source>
        <dbReference type="ARBA" id="ARBA00006484"/>
    </source>
</evidence>
<dbReference type="CDD" id="cd05368">
    <property type="entry name" value="DHRS6_like_SDR_c"/>
    <property type="match status" value="1"/>
</dbReference>
<dbReference type="SUPFAM" id="SSF51735">
    <property type="entry name" value="NAD(P)-binding Rossmann-fold domains"/>
    <property type="match status" value="1"/>
</dbReference>
<dbReference type="InterPro" id="IPR036291">
    <property type="entry name" value="NAD(P)-bd_dom_sf"/>
</dbReference>
<comment type="similarity">
    <text evidence="1">Belongs to the short-chain dehydrogenases/reductases (SDR) family.</text>
</comment>
<proteinExistence type="inferred from homology"/>
<evidence type="ECO:0000256" key="2">
    <source>
        <dbReference type="ARBA" id="ARBA00023002"/>
    </source>
</evidence>
<dbReference type="PRINTS" id="PR00080">
    <property type="entry name" value="SDRFAMILY"/>
</dbReference>
<evidence type="ECO:0000256" key="3">
    <source>
        <dbReference type="ARBA" id="ARBA00023027"/>
    </source>
</evidence>